<accession>A0ABU7VR29</accession>
<organism evidence="1 2">
    <name type="scientific">Paenibacillus haidiansis</name>
    <dbReference type="NCBI Taxonomy" id="1574488"/>
    <lineage>
        <taxon>Bacteria</taxon>
        <taxon>Bacillati</taxon>
        <taxon>Bacillota</taxon>
        <taxon>Bacilli</taxon>
        <taxon>Bacillales</taxon>
        <taxon>Paenibacillaceae</taxon>
        <taxon>Paenibacillus</taxon>
    </lineage>
</organism>
<keyword evidence="2" id="KW-1185">Reference proteome</keyword>
<gene>
    <name evidence="1" type="ORF">V3851_10290</name>
</gene>
<reference evidence="1 2" key="1">
    <citation type="submission" date="2024-02" db="EMBL/GenBank/DDBJ databases">
        <title>A nitrogen-fixing paenibacillus bacterium.</title>
        <authorList>
            <person name="Zhang W.L."/>
            <person name="Chen S.F."/>
        </authorList>
    </citation>
    <scope>NUCLEOTIDE SEQUENCE [LARGE SCALE GENOMIC DNA]</scope>
    <source>
        <strain evidence="1 2">M1</strain>
    </source>
</reference>
<evidence type="ECO:0000313" key="1">
    <source>
        <dbReference type="EMBL" id="MEF2966219.1"/>
    </source>
</evidence>
<protein>
    <submittedName>
        <fullName evidence="1">Uncharacterized protein</fullName>
    </submittedName>
</protein>
<dbReference type="EMBL" id="JAZHPZ010000004">
    <property type="protein sequence ID" value="MEF2966219.1"/>
    <property type="molecule type" value="Genomic_DNA"/>
</dbReference>
<evidence type="ECO:0000313" key="2">
    <source>
        <dbReference type="Proteomes" id="UP001306950"/>
    </source>
</evidence>
<sequence length="89" mass="10483">MYVSRVVTGRIIEYKRDSVVTLQGDTVSTYNLRYYTLREIDVEPRPAYDRAEDPAIGGVWARLKRRRLRDREAAALPWPLFWKKGANRI</sequence>
<name>A0ABU7VR29_9BACL</name>
<proteinExistence type="predicted"/>
<comment type="caution">
    <text evidence="1">The sequence shown here is derived from an EMBL/GenBank/DDBJ whole genome shotgun (WGS) entry which is preliminary data.</text>
</comment>
<dbReference type="RefSeq" id="WP_331846449.1">
    <property type="nucleotide sequence ID" value="NZ_JAZHPZ010000004.1"/>
</dbReference>
<dbReference type="Proteomes" id="UP001306950">
    <property type="component" value="Unassembled WGS sequence"/>
</dbReference>